<sequence length="112" mass="13114">MGFYEDVVPQVFDGKISTWRLRDHGFRVGDKVLFENTQTGKVFGTGKITGVTKTTAGKINLKDKRHYKTYKNRRELIRAFKKRNPAYKVNNSTRVFVYTYKFTPRKTLTTKI</sequence>
<organism evidence="1 2">
    <name type="scientific">Candidatus Collierbacteria bacterium RIFCSPHIGHO2_02_FULL_49_10</name>
    <dbReference type="NCBI Taxonomy" id="1817723"/>
    <lineage>
        <taxon>Bacteria</taxon>
        <taxon>Candidatus Collieribacteriota</taxon>
    </lineage>
</organism>
<evidence type="ECO:0000313" key="2">
    <source>
        <dbReference type="Proteomes" id="UP000177390"/>
    </source>
</evidence>
<protein>
    <submittedName>
        <fullName evidence="1">Uncharacterized protein</fullName>
    </submittedName>
</protein>
<comment type="caution">
    <text evidence="1">The sequence shown here is derived from an EMBL/GenBank/DDBJ whole genome shotgun (WGS) entry which is preliminary data.</text>
</comment>
<evidence type="ECO:0000313" key="1">
    <source>
        <dbReference type="EMBL" id="OGD71156.1"/>
    </source>
</evidence>
<accession>A0A1F5EV57</accession>
<reference evidence="1 2" key="1">
    <citation type="journal article" date="2016" name="Nat. Commun.">
        <title>Thousands of microbial genomes shed light on interconnected biogeochemical processes in an aquifer system.</title>
        <authorList>
            <person name="Anantharaman K."/>
            <person name="Brown C.T."/>
            <person name="Hug L.A."/>
            <person name="Sharon I."/>
            <person name="Castelle C.J."/>
            <person name="Probst A.J."/>
            <person name="Thomas B.C."/>
            <person name="Singh A."/>
            <person name="Wilkins M.J."/>
            <person name="Karaoz U."/>
            <person name="Brodie E.L."/>
            <person name="Williams K.H."/>
            <person name="Hubbard S.S."/>
            <person name="Banfield J.F."/>
        </authorList>
    </citation>
    <scope>NUCLEOTIDE SEQUENCE [LARGE SCALE GENOMIC DNA]</scope>
</reference>
<dbReference type="Proteomes" id="UP000177390">
    <property type="component" value="Unassembled WGS sequence"/>
</dbReference>
<gene>
    <name evidence="1" type="ORF">A3D09_01390</name>
</gene>
<proteinExistence type="predicted"/>
<dbReference type="EMBL" id="MFAH01000033">
    <property type="protein sequence ID" value="OGD71156.1"/>
    <property type="molecule type" value="Genomic_DNA"/>
</dbReference>
<dbReference type="AlphaFoldDB" id="A0A1F5EV57"/>
<name>A0A1F5EV57_9BACT</name>
<dbReference type="Gene3D" id="2.30.130.30">
    <property type="entry name" value="Hypothetical protein"/>
    <property type="match status" value="1"/>
</dbReference>